<name>A0ABR7CVV6_9BACT</name>
<evidence type="ECO:0000259" key="3">
    <source>
        <dbReference type="Pfam" id="PF16344"/>
    </source>
</evidence>
<dbReference type="Proteomes" id="UP000646484">
    <property type="component" value="Unassembled WGS sequence"/>
</dbReference>
<sequence>MDSKKEILFEISRLISKSLAGKITRDEQAKLDSWKRASGHNKMLFDRIYSDVVAREKIRQYREADVQTAFDFFVRRRKVLGDRRRRVRRMVRYAAMLLLPLGVALFYFNREEGEMMPKENQRVEVAVTGRRVPTLTLSNGQEMVLYGEGILLDEVQGIQVRENEAGGLEYCVPDSVKGETVYNTLETPVLCDYSFTLADGTKVWLNAGSKLRYPVAFGGDERVVYASGEMYFEVARDESHPFFVEMDGVRVKVLGTSFNVNAYKGDRLVEVTLVSGKVEAYAGERCYELKPDDQLRYDRERNYVEMAVVDAGDFIAWKDGQYVFRGKKLADVARILERWYAVEIVLEGSVGESIFTGVVNKEESFDAFVQRLGETSSLSCRMEGNKLYVR</sequence>
<comment type="caution">
    <text evidence="4">The sequence shown here is derived from an EMBL/GenBank/DDBJ whole genome shotgun (WGS) entry which is preliminary data.</text>
</comment>
<accession>A0ABR7CVV6</accession>
<dbReference type="Pfam" id="PF04773">
    <property type="entry name" value="FecR"/>
    <property type="match status" value="1"/>
</dbReference>
<dbReference type="PANTHER" id="PTHR30273:SF2">
    <property type="entry name" value="PROTEIN FECR"/>
    <property type="match status" value="1"/>
</dbReference>
<dbReference type="Gene3D" id="2.60.120.1440">
    <property type="match status" value="1"/>
</dbReference>
<keyword evidence="1" id="KW-0812">Transmembrane</keyword>
<keyword evidence="5" id="KW-1185">Reference proteome</keyword>
<keyword evidence="1" id="KW-0472">Membrane</keyword>
<reference evidence="4 5" key="1">
    <citation type="submission" date="2020-08" db="EMBL/GenBank/DDBJ databases">
        <title>Genome public.</title>
        <authorList>
            <person name="Liu C."/>
            <person name="Sun Q."/>
        </authorList>
    </citation>
    <scope>NUCLEOTIDE SEQUENCE [LARGE SCALE GENOMIC DNA]</scope>
    <source>
        <strain evidence="4 5">NSJ-56</strain>
    </source>
</reference>
<protein>
    <submittedName>
        <fullName evidence="4">FecR domain-containing protein</fullName>
    </submittedName>
</protein>
<dbReference type="RefSeq" id="WP_186974695.1">
    <property type="nucleotide sequence ID" value="NZ_JACOOH010000001.1"/>
</dbReference>
<dbReference type="InterPro" id="IPR012373">
    <property type="entry name" value="Ferrdict_sens_TM"/>
</dbReference>
<evidence type="ECO:0000256" key="1">
    <source>
        <dbReference type="SAM" id="Phobius"/>
    </source>
</evidence>
<feature type="transmembrane region" description="Helical" evidence="1">
    <location>
        <begin position="90"/>
        <end position="108"/>
    </location>
</feature>
<feature type="domain" description="FecR protein" evidence="2">
    <location>
        <begin position="186"/>
        <end position="279"/>
    </location>
</feature>
<dbReference type="Gene3D" id="3.55.50.30">
    <property type="match status" value="1"/>
</dbReference>
<dbReference type="Pfam" id="PF16344">
    <property type="entry name" value="FecR_C"/>
    <property type="match status" value="1"/>
</dbReference>
<keyword evidence="1" id="KW-1133">Transmembrane helix</keyword>
<dbReference type="InterPro" id="IPR006860">
    <property type="entry name" value="FecR"/>
</dbReference>
<proteinExistence type="predicted"/>
<evidence type="ECO:0000313" key="5">
    <source>
        <dbReference type="Proteomes" id="UP000646484"/>
    </source>
</evidence>
<feature type="domain" description="Protein FecR C-terminal" evidence="3">
    <location>
        <begin position="322"/>
        <end position="389"/>
    </location>
</feature>
<evidence type="ECO:0000313" key="4">
    <source>
        <dbReference type="EMBL" id="MBC5619809.1"/>
    </source>
</evidence>
<evidence type="ECO:0000259" key="2">
    <source>
        <dbReference type="Pfam" id="PF04773"/>
    </source>
</evidence>
<dbReference type="EMBL" id="JACOOH010000001">
    <property type="protein sequence ID" value="MBC5619809.1"/>
    <property type="molecule type" value="Genomic_DNA"/>
</dbReference>
<gene>
    <name evidence="4" type="ORF">H8S64_01710</name>
</gene>
<organism evidence="4 5">
    <name type="scientific">Butyricimonas hominis</name>
    <dbReference type="NCBI Taxonomy" id="2763032"/>
    <lineage>
        <taxon>Bacteria</taxon>
        <taxon>Pseudomonadati</taxon>
        <taxon>Bacteroidota</taxon>
        <taxon>Bacteroidia</taxon>
        <taxon>Bacteroidales</taxon>
        <taxon>Odoribacteraceae</taxon>
        <taxon>Butyricimonas</taxon>
    </lineage>
</organism>
<dbReference type="PANTHER" id="PTHR30273">
    <property type="entry name" value="PERIPLASMIC SIGNAL SENSOR AND SIGMA FACTOR ACTIVATOR FECR-RELATED"/>
    <property type="match status" value="1"/>
</dbReference>
<dbReference type="InterPro" id="IPR032508">
    <property type="entry name" value="FecR_C"/>
</dbReference>